<dbReference type="PROSITE" id="PS51257">
    <property type="entry name" value="PROKAR_LIPOPROTEIN"/>
    <property type="match status" value="1"/>
</dbReference>
<organism evidence="1 2">
    <name type="scientific">Natrialba hulunbeirensis JCM 10989</name>
    <dbReference type="NCBI Taxonomy" id="1227493"/>
    <lineage>
        <taxon>Archaea</taxon>
        <taxon>Methanobacteriati</taxon>
        <taxon>Methanobacteriota</taxon>
        <taxon>Stenosarchaea group</taxon>
        <taxon>Halobacteria</taxon>
        <taxon>Halobacteriales</taxon>
        <taxon>Natrialbaceae</taxon>
        <taxon>Natrialba</taxon>
    </lineage>
</organism>
<dbReference type="AlphaFoldDB" id="M0A730"/>
<dbReference type="Proteomes" id="UP000011519">
    <property type="component" value="Unassembled WGS sequence"/>
</dbReference>
<evidence type="ECO:0000313" key="1">
    <source>
        <dbReference type="EMBL" id="ELY94166.1"/>
    </source>
</evidence>
<sequence length="157" mass="16898">MNRRDILATTGVSLSVATLGCVQRTANNTTGTSDEGTGRADTIYIENENESESVVELVVTESDGTVVIDQEYVIPGKTGIEIPEIGERGNEYAVVVTHEDTIEESEWSVRECGGDGSTDLSIQLSERNTFVGTEGCDELSAGIQPDLTYGNHEEYTS</sequence>
<dbReference type="OrthoDB" id="386084at2157"/>
<comment type="caution">
    <text evidence="1">The sequence shown here is derived from an EMBL/GenBank/DDBJ whole genome shotgun (WGS) entry which is preliminary data.</text>
</comment>
<gene>
    <name evidence="1" type="ORF">C483_03340</name>
</gene>
<accession>M0A730</accession>
<reference evidence="1 2" key="1">
    <citation type="journal article" date="2014" name="PLoS Genet.">
        <title>Phylogenetically driven sequencing of extremely halophilic archaea reveals strategies for static and dynamic osmo-response.</title>
        <authorList>
            <person name="Becker E.A."/>
            <person name="Seitzer P.M."/>
            <person name="Tritt A."/>
            <person name="Larsen D."/>
            <person name="Krusor M."/>
            <person name="Yao A.I."/>
            <person name="Wu D."/>
            <person name="Madern D."/>
            <person name="Eisen J.A."/>
            <person name="Darling A.E."/>
            <person name="Facciotti M.T."/>
        </authorList>
    </citation>
    <scope>NUCLEOTIDE SEQUENCE [LARGE SCALE GENOMIC DNA]</scope>
    <source>
        <strain evidence="1 2">JCM 10989</strain>
    </source>
</reference>
<proteinExistence type="predicted"/>
<dbReference type="EMBL" id="AOIM01000012">
    <property type="protein sequence ID" value="ELY94166.1"/>
    <property type="molecule type" value="Genomic_DNA"/>
</dbReference>
<keyword evidence="2" id="KW-1185">Reference proteome</keyword>
<name>M0A730_9EURY</name>
<dbReference type="RefSeq" id="WP_006651921.1">
    <property type="nucleotide sequence ID" value="NZ_AOIM01000012.1"/>
</dbReference>
<protein>
    <submittedName>
        <fullName evidence="1">Uncharacterized protein</fullName>
    </submittedName>
</protein>
<evidence type="ECO:0000313" key="2">
    <source>
        <dbReference type="Proteomes" id="UP000011519"/>
    </source>
</evidence>